<reference evidence="2 3" key="1">
    <citation type="journal article" date="2012" name="PLoS Pathog.">
        <title>Diverse lifestyles and strategies of plant pathogenesis encoded in the genomes of eighteen Dothideomycetes fungi.</title>
        <authorList>
            <person name="Ohm R.A."/>
            <person name="Feau N."/>
            <person name="Henrissat B."/>
            <person name="Schoch C.L."/>
            <person name="Horwitz B.A."/>
            <person name="Barry K.W."/>
            <person name="Condon B.J."/>
            <person name="Copeland A.C."/>
            <person name="Dhillon B."/>
            <person name="Glaser F."/>
            <person name="Hesse C.N."/>
            <person name="Kosti I."/>
            <person name="LaButti K."/>
            <person name="Lindquist E.A."/>
            <person name="Lucas S."/>
            <person name="Salamov A.A."/>
            <person name="Bradshaw R.E."/>
            <person name="Ciuffetti L."/>
            <person name="Hamelin R.C."/>
            <person name="Kema G.H.J."/>
            <person name="Lawrence C."/>
            <person name="Scott J.A."/>
            <person name="Spatafora J.W."/>
            <person name="Turgeon B.G."/>
            <person name="de Wit P.J.G.M."/>
            <person name="Zhong S."/>
            <person name="Goodwin S.B."/>
            <person name="Grigoriev I.V."/>
        </authorList>
    </citation>
    <scope>NUCLEOTIDE SEQUENCE [LARGE SCALE GENOMIC DNA]</scope>
    <source>
        <strain evidence="2 3">SO2202</strain>
    </source>
</reference>
<dbReference type="HOGENOM" id="CLU_1020028_0_0_1"/>
<sequence length="273" mass="30018">MPLRVATGLALSAHRTIIVCQLYRLLHKDFLGIDKLSITALDSDKGTHRPATEAHERRGTMRSPVEKQKRPGCISVSVRRITCDLSEGEGCEHPSLSAYVAAIHHNHVVTGQIKLYRLSVVDMKPAGTGEMWRQCQSYDSMHFGGKLNKIENFLANESFFAEAAVAIGEADEIVYIEEVVLDKSSRGHGLGLQALSQAVAQLKLPENSVLMLEPGGVGQLECGHEETGEKLAKHWSQLGFRVWSYTDEAWMCVNIQDFALPVVPVSPGVGQDM</sequence>
<accession>M3B0F0</accession>
<gene>
    <name evidence="2" type="ORF">SEPMUDRAFT_116322</name>
</gene>
<dbReference type="RefSeq" id="XP_016761388.1">
    <property type="nucleotide sequence ID" value="XM_016901245.1"/>
</dbReference>
<dbReference type="EMBL" id="KB456263">
    <property type="protein sequence ID" value="EMF13267.1"/>
    <property type="molecule type" value="Genomic_DNA"/>
</dbReference>
<name>M3B0F0_SPHMS</name>
<dbReference type="Proteomes" id="UP000016931">
    <property type="component" value="Unassembled WGS sequence"/>
</dbReference>
<feature type="region of interest" description="Disordered" evidence="1">
    <location>
        <begin position="44"/>
        <end position="66"/>
    </location>
</feature>
<dbReference type="GeneID" id="27898382"/>
<proteinExistence type="predicted"/>
<protein>
    <recommendedName>
        <fullName evidence="4">N-acetyltransferase domain-containing protein</fullName>
    </recommendedName>
</protein>
<evidence type="ECO:0000256" key="1">
    <source>
        <dbReference type="SAM" id="MobiDB-lite"/>
    </source>
</evidence>
<dbReference type="OrthoDB" id="10261408at2759"/>
<dbReference type="eggNOG" id="ENOG502T576">
    <property type="taxonomic scope" value="Eukaryota"/>
</dbReference>
<dbReference type="AlphaFoldDB" id="M3B0F0"/>
<keyword evidence="3" id="KW-1185">Reference proteome</keyword>
<evidence type="ECO:0000313" key="2">
    <source>
        <dbReference type="EMBL" id="EMF13267.1"/>
    </source>
</evidence>
<evidence type="ECO:0000313" key="3">
    <source>
        <dbReference type="Proteomes" id="UP000016931"/>
    </source>
</evidence>
<organism evidence="2 3">
    <name type="scientific">Sphaerulina musiva (strain SO2202)</name>
    <name type="common">Poplar stem canker fungus</name>
    <name type="synonym">Septoria musiva</name>
    <dbReference type="NCBI Taxonomy" id="692275"/>
    <lineage>
        <taxon>Eukaryota</taxon>
        <taxon>Fungi</taxon>
        <taxon>Dikarya</taxon>
        <taxon>Ascomycota</taxon>
        <taxon>Pezizomycotina</taxon>
        <taxon>Dothideomycetes</taxon>
        <taxon>Dothideomycetidae</taxon>
        <taxon>Mycosphaerellales</taxon>
        <taxon>Mycosphaerellaceae</taxon>
        <taxon>Sphaerulina</taxon>
    </lineage>
</organism>
<evidence type="ECO:0008006" key="4">
    <source>
        <dbReference type="Google" id="ProtNLM"/>
    </source>
</evidence>